<keyword evidence="6" id="KW-1185">Reference proteome</keyword>
<comment type="caution">
    <text evidence="5">The sequence shown here is derived from an EMBL/GenBank/DDBJ whole genome shotgun (WGS) entry which is preliminary data.</text>
</comment>
<dbReference type="CDD" id="cd07377">
    <property type="entry name" value="WHTH_GntR"/>
    <property type="match status" value="1"/>
</dbReference>
<dbReference type="Gene3D" id="3.40.1410.10">
    <property type="entry name" value="Chorismate lyase-like"/>
    <property type="match status" value="1"/>
</dbReference>
<dbReference type="PRINTS" id="PR00035">
    <property type="entry name" value="HTHGNTR"/>
</dbReference>
<reference evidence="5 6" key="1">
    <citation type="submission" date="2020-08" db="EMBL/GenBank/DDBJ databases">
        <title>Sequencing the genomes of 1000 actinobacteria strains.</title>
        <authorList>
            <person name="Klenk H.-P."/>
        </authorList>
    </citation>
    <scope>NUCLEOTIDE SEQUENCE [LARGE SCALE GENOMIC DNA]</scope>
    <source>
        <strain evidence="5 6">DSM 45913</strain>
    </source>
</reference>
<sequence>MNREDERHLYLRVADQLRERIRSGELREGDRLPSVPGLAADLGISRSTAAEALKVLISEGLAVARSGAGTFVRLPREPQRLIRAWYRATPYGSPFMQDMDRQGREASWAYESESLTAPAEIRDRLSLGEPAGDEEDAVRTHYVFSADGEPVMLSTSWEPLWLTRGTPIVLPEDGMLAGRGVAERMLSIGMPIDDWVEEVGARPGTTEECERLRHAPGAIVVTIQRTYYSGETPVETANIVVPADRFALVYSGRMGRVSGTNKSSAEDGA</sequence>
<name>A0A7X0F2V7_9ACTN</name>
<dbReference type="Pfam" id="PF00392">
    <property type="entry name" value="GntR"/>
    <property type="match status" value="1"/>
</dbReference>
<evidence type="ECO:0000256" key="1">
    <source>
        <dbReference type="ARBA" id="ARBA00023015"/>
    </source>
</evidence>
<dbReference type="PANTHER" id="PTHR44846">
    <property type="entry name" value="MANNOSYL-D-GLYCERATE TRANSPORT/METABOLISM SYSTEM REPRESSOR MNGR-RELATED"/>
    <property type="match status" value="1"/>
</dbReference>
<organism evidence="5 6">
    <name type="scientific">Nonomuraea muscovyensis</name>
    <dbReference type="NCBI Taxonomy" id="1124761"/>
    <lineage>
        <taxon>Bacteria</taxon>
        <taxon>Bacillati</taxon>
        <taxon>Actinomycetota</taxon>
        <taxon>Actinomycetes</taxon>
        <taxon>Streptosporangiales</taxon>
        <taxon>Streptosporangiaceae</taxon>
        <taxon>Nonomuraea</taxon>
    </lineage>
</organism>
<dbReference type="SUPFAM" id="SSF64288">
    <property type="entry name" value="Chorismate lyase-like"/>
    <property type="match status" value="1"/>
</dbReference>
<evidence type="ECO:0000259" key="4">
    <source>
        <dbReference type="PROSITE" id="PS50949"/>
    </source>
</evidence>
<feature type="domain" description="HTH gntR-type" evidence="4">
    <location>
        <begin position="7"/>
        <end position="75"/>
    </location>
</feature>
<dbReference type="SMART" id="SM00866">
    <property type="entry name" value="UTRA"/>
    <property type="match status" value="1"/>
</dbReference>
<keyword evidence="1" id="KW-0805">Transcription regulation</keyword>
<dbReference type="GO" id="GO:0003700">
    <property type="term" value="F:DNA-binding transcription factor activity"/>
    <property type="evidence" value="ECO:0007669"/>
    <property type="project" value="InterPro"/>
</dbReference>
<dbReference type="Gene3D" id="1.10.10.10">
    <property type="entry name" value="Winged helix-like DNA-binding domain superfamily/Winged helix DNA-binding domain"/>
    <property type="match status" value="1"/>
</dbReference>
<evidence type="ECO:0000256" key="3">
    <source>
        <dbReference type="ARBA" id="ARBA00023163"/>
    </source>
</evidence>
<dbReference type="Pfam" id="PF07702">
    <property type="entry name" value="UTRA"/>
    <property type="match status" value="1"/>
</dbReference>
<dbReference type="GO" id="GO:0003677">
    <property type="term" value="F:DNA binding"/>
    <property type="evidence" value="ECO:0007669"/>
    <property type="project" value="UniProtKB-KW"/>
</dbReference>
<evidence type="ECO:0000313" key="5">
    <source>
        <dbReference type="EMBL" id="MBB6350916.1"/>
    </source>
</evidence>
<evidence type="ECO:0000256" key="2">
    <source>
        <dbReference type="ARBA" id="ARBA00023125"/>
    </source>
</evidence>
<keyword evidence="3" id="KW-0804">Transcription</keyword>
<dbReference type="InterPro" id="IPR036390">
    <property type="entry name" value="WH_DNA-bd_sf"/>
</dbReference>
<dbReference type="GO" id="GO:0045892">
    <property type="term" value="P:negative regulation of DNA-templated transcription"/>
    <property type="evidence" value="ECO:0007669"/>
    <property type="project" value="TreeGrafter"/>
</dbReference>
<dbReference type="PANTHER" id="PTHR44846:SF17">
    <property type="entry name" value="GNTR-FAMILY TRANSCRIPTIONAL REGULATOR"/>
    <property type="match status" value="1"/>
</dbReference>
<dbReference type="InterPro" id="IPR000524">
    <property type="entry name" value="Tscrpt_reg_HTH_GntR"/>
</dbReference>
<accession>A0A7X0F2V7</accession>
<dbReference type="InterPro" id="IPR036388">
    <property type="entry name" value="WH-like_DNA-bd_sf"/>
</dbReference>
<evidence type="ECO:0000313" key="6">
    <source>
        <dbReference type="Proteomes" id="UP000583800"/>
    </source>
</evidence>
<dbReference type="SUPFAM" id="SSF46785">
    <property type="entry name" value="Winged helix' DNA-binding domain"/>
    <property type="match status" value="1"/>
</dbReference>
<protein>
    <submittedName>
        <fullName evidence="5">GntR family transcriptional regulator</fullName>
    </submittedName>
</protein>
<dbReference type="EMBL" id="JACHJB010000003">
    <property type="protein sequence ID" value="MBB6350916.1"/>
    <property type="molecule type" value="Genomic_DNA"/>
</dbReference>
<dbReference type="InterPro" id="IPR011663">
    <property type="entry name" value="UTRA"/>
</dbReference>
<dbReference type="AlphaFoldDB" id="A0A7X0F2V7"/>
<keyword evidence="2" id="KW-0238">DNA-binding</keyword>
<dbReference type="Proteomes" id="UP000583800">
    <property type="component" value="Unassembled WGS sequence"/>
</dbReference>
<dbReference type="PROSITE" id="PS50949">
    <property type="entry name" value="HTH_GNTR"/>
    <property type="match status" value="1"/>
</dbReference>
<gene>
    <name evidence="5" type="ORF">FHU36_007488</name>
</gene>
<dbReference type="RefSeq" id="WP_185088628.1">
    <property type="nucleotide sequence ID" value="NZ_JACHJB010000003.1"/>
</dbReference>
<dbReference type="SMART" id="SM00345">
    <property type="entry name" value="HTH_GNTR"/>
    <property type="match status" value="1"/>
</dbReference>
<dbReference type="InterPro" id="IPR028978">
    <property type="entry name" value="Chorismate_lyase_/UTRA_dom_sf"/>
</dbReference>
<proteinExistence type="predicted"/>
<dbReference type="InterPro" id="IPR050679">
    <property type="entry name" value="Bact_HTH_transcr_reg"/>
</dbReference>